<reference evidence="2" key="1">
    <citation type="submission" date="2023-03" db="EMBL/GenBank/DDBJ databases">
        <title>Multiphase analysis and comparison of six strains from genera Psychromarinibacter, Lutimaribacter, and Maritimibacter, including a novel species: Psychromarinibacter sediminicola sp. nov.</title>
        <authorList>
            <person name="Wang Y.-H."/>
            <person name="Ye M.-Q."/>
            <person name="Du Z.-J."/>
        </authorList>
    </citation>
    <scope>NUCLEOTIDE SEQUENCE</scope>
    <source>
        <strain evidence="2">C21-152</strain>
    </source>
</reference>
<evidence type="ECO:0000256" key="1">
    <source>
        <dbReference type="SAM" id="MobiDB-lite"/>
    </source>
</evidence>
<accession>A0AAE3TA62</accession>
<dbReference type="EMBL" id="JARGYC010000089">
    <property type="protein sequence ID" value="MDF0603365.1"/>
    <property type="molecule type" value="Genomic_DNA"/>
</dbReference>
<feature type="compositionally biased region" description="Polar residues" evidence="1">
    <location>
        <begin position="1"/>
        <end position="16"/>
    </location>
</feature>
<dbReference type="Proteomes" id="UP001220964">
    <property type="component" value="Unassembled WGS sequence"/>
</dbReference>
<keyword evidence="3" id="KW-1185">Reference proteome</keyword>
<feature type="region of interest" description="Disordered" evidence="1">
    <location>
        <begin position="1"/>
        <end position="21"/>
    </location>
</feature>
<protein>
    <submittedName>
        <fullName evidence="2">Uncharacterized protein</fullName>
    </submittedName>
</protein>
<dbReference type="AlphaFoldDB" id="A0AAE3TA62"/>
<sequence>MTETTRSTSLPGPTGNNKRECADNYRGELFRIEDIRVAVCRDGLQWLLQRRRPAVSPGEPAWETLGYDTRRNGLMQLHRHYTGQDAPQFAGLPEYITLAGADHDPERA</sequence>
<gene>
    <name evidence="2" type="ORF">P1J78_21770</name>
</gene>
<proteinExistence type="predicted"/>
<dbReference type="RefSeq" id="WP_275569488.1">
    <property type="nucleotide sequence ID" value="NZ_JARGYC010000089.1"/>
</dbReference>
<name>A0AAE3TA62_9RHOB</name>
<organism evidence="2 3">
    <name type="scientific">Psychromarinibacter sediminicola</name>
    <dbReference type="NCBI Taxonomy" id="3033385"/>
    <lineage>
        <taxon>Bacteria</taxon>
        <taxon>Pseudomonadati</taxon>
        <taxon>Pseudomonadota</taxon>
        <taxon>Alphaproteobacteria</taxon>
        <taxon>Rhodobacterales</taxon>
        <taxon>Paracoccaceae</taxon>
        <taxon>Psychromarinibacter</taxon>
    </lineage>
</organism>
<comment type="caution">
    <text evidence="2">The sequence shown here is derived from an EMBL/GenBank/DDBJ whole genome shotgun (WGS) entry which is preliminary data.</text>
</comment>
<evidence type="ECO:0000313" key="3">
    <source>
        <dbReference type="Proteomes" id="UP001220964"/>
    </source>
</evidence>
<evidence type="ECO:0000313" key="2">
    <source>
        <dbReference type="EMBL" id="MDF0603365.1"/>
    </source>
</evidence>